<accession>A0A8S5VU60</accession>
<organism evidence="2">
    <name type="scientific">Tectiviridae sp</name>
    <dbReference type="NCBI Taxonomy" id="2831614"/>
    <lineage>
        <taxon>Viruses</taxon>
        <taxon>Varidnaviria</taxon>
        <taxon>Bamfordvirae</taxon>
        <taxon>Preplasmiviricota</taxon>
        <taxon>Prepoliviricotina</taxon>
        <taxon>Tectiliviricetes</taxon>
        <taxon>Kalamavirales</taxon>
        <taxon>Tectiviridae</taxon>
    </lineage>
</organism>
<protein>
    <submittedName>
        <fullName evidence="2">Uncharacterized protein</fullName>
    </submittedName>
</protein>
<dbReference type="EMBL" id="BK035399">
    <property type="protein sequence ID" value="DAG98336.1"/>
    <property type="molecule type" value="Genomic_DNA"/>
</dbReference>
<name>A0A8S5VU60_9VIRU</name>
<evidence type="ECO:0000256" key="1">
    <source>
        <dbReference type="SAM" id="Phobius"/>
    </source>
</evidence>
<keyword evidence="1" id="KW-0472">Membrane</keyword>
<keyword evidence="1" id="KW-1133">Transmembrane helix</keyword>
<reference evidence="2" key="1">
    <citation type="journal article" date="2021" name="Proc. Natl. Acad. Sci. U.S.A.">
        <title>A Catalog of Tens of Thousands of Viruses from Human Metagenomes Reveals Hidden Associations with Chronic Diseases.</title>
        <authorList>
            <person name="Tisza M.J."/>
            <person name="Buck C.B."/>
        </authorList>
    </citation>
    <scope>NUCLEOTIDE SEQUENCE</scope>
    <source>
        <strain evidence="2">CtUCb13</strain>
    </source>
</reference>
<evidence type="ECO:0000313" key="2">
    <source>
        <dbReference type="EMBL" id="DAG98336.1"/>
    </source>
</evidence>
<keyword evidence="1" id="KW-0812">Transmembrane</keyword>
<feature type="transmembrane region" description="Helical" evidence="1">
    <location>
        <begin position="6"/>
        <end position="25"/>
    </location>
</feature>
<sequence>MKELYNDFGFIIVFLIIVYLFENVFGDKTTQKILGVVLLGMLISNAGKLKSSVKIVNNIMQKASKGGDVDG</sequence>
<proteinExistence type="predicted"/>